<proteinExistence type="predicted"/>
<dbReference type="RefSeq" id="WP_344506381.1">
    <property type="nucleotide sequence ID" value="NZ_BAAAQD010000015.1"/>
</dbReference>
<evidence type="ECO:0000256" key="5">
    <source>
        <dbReference type="ARBA" id="ARBA00022967"/>
    </source>
</evidence>
<keyword evidence="4" id="KW-0521">NADP</keyword>
<evidence type="ECO:0000313" key="10">
    <source>
        <dbReference type="EMBL" id="GAA1538917.1"/>
    </source>
</evidence>
<dbReference type="SUPFAM" id="SSF52283">
    <property type="entry name" value="Formate/glycerate dehydrogenase catalytic domain-like"/>
    <property type="match status" value="1"/>
</dbReference>
<comment type="function">
    <text evidence="1">The transhydrogenation between NADH and NADP is coupled to respiration and ATP hydrolysis and functions as a proton pump across the membrane.</text>
</comment>
<feature type="domain" description="Alanine dehydrogenase/pyridine nucleotide transhydrogenase N-terminal" evidence="9">
    <location>
        <begin position="7"/>
        <end position="142"/>
    </location>
</feature>
<evidence type="ECO:0000256" key="3">
    <source>
        <dbReference type="ARBA" id="ARBA00022741"/>
    </source>
</evidence>
<name>A0ABP4M6Z5_9ACTN</name>
<evidence type="ECO:0000256" key="2">
    <source>
        <dbReference type="ARBA" id="ARBA00012943"/>
    </source>
</evidence>
<accession>A0ABP4M6Z5</accession>
<dbReference type="SUPFAM" id="SSF51735">
    <property type="entry name" value="NAD(P)-binding Rossmann-fold domains"/>
    <property type="match status" value="1"/>
</dbReference>
<dbReference type="SMART" id="SM01003">
    <property type="entry name" value="AlaDh_PNT_N"/>
    <property type="match status" value="1"/>
</dbReference>
<evidence type="ECO:0000259" key="9">
    <source>
        <dbReference type="SMART" id="SM01003"/>
    </source>
</evidence>
<evidence type="ECO:0000256" key="7">
    <source>
        <dbReference type="ARBA" id="ARBA00048202"/>
    </source>
</evidence>
<reference evidence="11" key="1">
    <citation type="journal article" date="2019" name="Int. J. Syst. Evol. Microbiol.">
        <title>The Global Catalogue of Microorganisms (GCM) 10K type strain sequencing project: providing services to taxonomists for standard genome sequencing and annotation.</title>
        <authorList>
            <consortium name="The Broad Institute Genomics Platform"/>
            <consortium name="The Broad Institute Genome Sequencing Center for Infectious Disease"/>
            <person name="Wu L."/>
            <person name="Ma J."/>
        </authorList>
    </citation>
    <scope>NUCLEOTIDE SEQUENCE [LARGE SCALE GENOMIC DNA]</scope>
    <source>
        <strain evidence="11">JCM 15933</strain>
    </source>
</reference>
<dbReference type="InterPro" id="IPR007698">
    <property type="entry name" value="AlaDH/PNT_NAD(H)-bd"/>
</dbReference>
<organism evidence="10 11">
    <name type="scientific">Dactylosporangium maewongense</name>
    <dbReference type="NCBI Taxonomy" id="634393"/>
    <lineage>
        <taxon>Bacteria</taxon>
        <taxon>Bacillati</taxon>
        <taxon>Actinomycetota</taxon>
        <taxon>Actinomycetes</taxon>
        <taxon>Micromonosporales</taxon>
        <taxon>Micromonosporaceae</taxon>
        <taxon>Dactylosporangium</taxon>
    </lineage>
</organism>
<dbReference type="Gene3D" id="3.40.50.720">
    <property type="entry name" value="NAD(P)-binding Rossmann-like Domain"/>
    <property type="match status" value="2"/>
</dbReference>
<dbReference type="InterPro" id="IPR036291">
    <property type="entry name" value="NAD(P)-bd_dom_sf"/>
</dbReference>
<keyword evidence="5" id="KW-1278">Translocase</keyword>
<dbReference type="SMART" id="SM01002">
    <property type="entry name" value="AlaDh_PNT_C"/>
    <property type="match status" value="1"/>
</dbReference>
<dbReference type="EC" id="7.1.1.1" evidence="2"/>
<comment type="catalytic activity">
    <reaction evidence="7">
        <text>NAD(+) + NADPH + H(+)(in) = NADH + NADP(+) + H(+)(out)</text>
        <dbReference type="Rhea" id="RHEA:47992"/>
        <dbReference type="ChEBI" id="CHEBI:15378"/>
        <dbReference type="ChEBI" id="CHEBI:57540"/>
        <dbReference type="ChEBI" id="CHEBI:57783"/>
        <dbReference type="ChEBI" id="CHEBI:57945"/>
        <dbReference type="ChEBI" id="CHEBI:58349"/>
        <dbReference type="EC" id="7.1.1.1"/>
    </reaction>
</comment>
<keyword evidence="6" id="KW-0520">NAD</keyword>
<dbReference type="PANTHER" id="PTHR10160:SF19">
    <property type="entry name" value="PROTON-TRANSLOCATING NAD(P)(+) TRANSHYDROGENASE"/>
    <property type="match status" value="1"/>
</dbReference>
<dbReference type="Proteomes" id="UP001501470">
    <property type="component" value="Unassembled WGS sequence"/>
</dbReference>
<keyword evidence="3" id="KW-0547">Nucleotide-binding</keyword>
<evidence type="ECO:0000259" key="8">
    <source>
        <dbReference type="SMART" id="SM01002"/>
    </source>
</evidence>
<gene>
    <name evidence="10" type="ORF">GCM10009827_067650</name>
</gene>
<dbReference type="Pfam" id="PF05222">
    <property type="entry name" value="AlaDh_PNT_N"/>
    <property type="match status" value="1"/>
</dbReference>
<protein>
    <recommendedName>
        <fullName evidence="2">proton-translocating NAD(P)(+) transhydrogenase</fullName>
        <ecNumber evidence="2">7.1.1.1</ecNumber>
    </recommendedName>
</protein>
<evidence type="ECO:0000256" key="1">
    <source>
        <dbReference type="ARBA" id="ARBA00003943"/>
    </source>
</evidence>
<sequence length="350" mass="36570">MAHQTVGVYSETAPGERRVAVVPAAVRSILDLGLVVVVETGAGCAAWFPDADYARAGATPVPRAEVFDTADILIGVRPPNVAATHRFRAGQALICLLRPLCVPDLVRRWAEQGLTIIAADLMPPTPGHAGPMDFLGAQERVAGYQAALTAADVFGRGLSGPARGGAVRPARVLVIGRGPAGYEAAVTVRRLGAEVHVCEARRRSCADITAGVRDSDIVIATAEIPGRRPPVLVSARDLRTMRPGSVVLDTTTDGFGRVVELAEPGAARVVDPGVTVVGDDNLASRTPTGASNAYATGIAVLLTHLVHDGRLSIDLADPVQAELVVAHHRDILNDAVWRRILDGISLAGLP</sequence>
<evidence type="ECO:0000256" key="4">
    <source>
        <dbReference type="ARBA" id="ARBA00022857"/>
    </source>
</evidence>
<dbReference type="Pfam" id="PF01262">
    <property type="entry name" value="AlaDh_PNT_C"/>
    <property type="match status" value="1"/>
</dbReference>
<comment type="caution">
    <text evidence="10">The sequence shown here is derived from an EMBL/GenBank/DDBJ whole genome shotgun (WGS) entry which is preliminary data.</text>
</comment>
<dbReference type="InterPro" id="IPR007886">
    <property type="entry name" value="AlaDH/PNT_N"/>
</dbReference>
<keyword evidence="11" id="KW-1185">Reference proteome</keyword>
<evidence type="ECO:0000256" key="6">
    <source>
        <dbReference type="ARBA" id="ARBA00023027"/>
    </source>
</evidence>
<feature type="domain" description="Alanine dehydrogenase/pyridine nucleotide transhydrogenase NAD(H)-binding" evidence="8">
    <location>
        <begin position="147"/>
        <end position="278"/>
    </location>
</feature>
<evidence type="ECO:0000313" key="11">
    <source>
        <dbReference type="Proteomes" id="UP001501470"/>
    </source>
</evidence>
<dbReference type="PANTHER" id="PTHR10160">
    <property type="entry name" value="NAD(P) TRANSHYDROGENASE"/>
    <property type="match status" value="1"/>
</dbReference>
<dbReference type="EMBL" id="BAAAQD010000015">
    <property type="protein sequence ID" value="GAA1538917.1"/>
    <property type="molecule type" value="Genomic_DNA"/>
</dbReference>